<sequence>MDATMDCHPGVTFIAFTLFASRVLPVWVQPIATGTTPNNQTAGDRRSGETETDRVRRPSETILPHR</sequence>
<dbReference type="RefSeq" id="WP_013564019.1">
    <property type="nucleotide sequence ID" value="NC_014962.1"/>
</dbReference>
<dbReference type="KEGG" id="ipa:Isop_1143"/>
<evidence type="ECO:0000256" key="1">
    <source>
        <dbReference type="SAM" id="MobiDB-lite"/>
    </source>
</evidence>
<name>E8R4Y4_ISOPI</name>
<organism evidence="2 3">
    <name type="scientific">Isosphaera pallida (strain ATCC 43644 / DSM 9630 / IS1B)</name>
    <dbReference type="NCBI Taxonomy" id="575540"/>
    <lineage>
        <taxon>Bacteria</taxon>
        <taxon>Pseudomonadati</taxon>
        <taxon>Planctomycetota</taxon>
        <taxon>Planctomycetia</taxon>
        <taxon>Isosphaerales</taxon>
        <taxon>Isosphaeraceae</taxon>
        <taxon>Isosphaera</taxon>
    </lineage>
</organism>
<dbReference type="AlphaFoldDB" id="E8R4Y4"/>
<feature type="compositionally biased region" description="Basic and acidic residues" evidence="1">
    <location>
        <begin position="43"/>
        <end position="59"/>
    </location>
</feature>
<feature type="region of interest" description="Disordered" evidence="1">
    <location>
        <begin position="31"/>
        <end position="66"/>
    </location>
</feature>
<evidence type="ECO:0000313" key="3">
    <source>
        <dbReference type="Proteomes" id="UP000008631"/>
    </source>
</evidence>
<dbReference type="HOGENOM" id="CLU_2825325_0_0_0"/>
<reference key="1">
    <citation type="submission" date="2010-11" db="EMBL/GenBank/DDBJ databases">
        <title>The complete sequence of chromosome of Isophaera pallida ATCC 43644.</title>
        <authorList>
            <consortium name="US DOE Joint Genome Institute (JGI-PGF)"/>
            <person name="Lucas S."/>
            <person name="Copeland A."/>
            <person name="Lapidus A."/>
            <person name="Bruce D."/>
            <person name="Goodwin L."/>
            <person name="Pitluck S."/>
            <person name="Kyrpides N."/>
            <person name="Mavromatis K."/>
            <person name="Pagani I."/>
            <person name="Ivanova N."/>
            <person name="Saunders E."/>
            <person name="Brettin T."/>
            <person name="Detter J.C."/>
            <person name="Han C."/>
            <person name="Tapia R."/>
            <person name="Land M."/>
            <person name="Hauser L."/>
            <person name="Markowitz V."/>
            <person name="Cheng J.-F."/>
            <person name="Hugenholtz P."/>
            <person name="Woyke T."/>
            <person name="Wu D."/>
            <person name="Eisen J.A."/>
        </authorList>
    </citation>
    <scope>NUCLEOTIDE SEQUENCE</scope>
    <source>
        <strain>ATCC 43644</strain>
    </source>
</reference>
<feature type="compositionally biased region" description="Polar residues" evidence="1">
    <location>
        <begin position="32"/>
        <end position="42"/>
    </location>
</feature>
<keyword evidence="3" id="KW-1185">Reference proteome</keyword>
<proteinExistence type="predicted"/>
<accession>E8R4Y4</accession>
<dbReference type="Proteomes" id="UP000008631">
    <property type="component" value="Chromosome"/>
</dbReference>
<dbReference type="InParanoid" id="E8R4Y4"/>
<dbReference type="STRING" id="575540.Isop_1143"/>
<reference evidence="2 3" key="2">
    <citation type="journal article" date="2011" name="Stand. Genomic Sci.">
        <title>Complete genome sequence of Isosphaera pallida type strain (IS1B).</title>
        <authorList>
            <consortium name="US DOE Joint Genome Institute (JGI-PGF)"/>
            <person name="Goker M."/>
            <person name="Cleland D."/>
            <person name="Saunders E."/>
            <person name="Lapidus A."/>
            <person name="Nolan M."/>
            <person name="Lucas S."/>
            <person name="Hammon N."/>
            <person name="Deshpande S."/>
            <person name="Cheng J.F."/>
            <person name="Tapia R."/>
            <person name="Han C."/>
            <person name="Goodwin L."/>
            <person name="Pitluck S."/>
            <person name="Liolios K."/>
            <person name="Pagani I."/>
            <person name="Ivanova N."/>
            <person name="Mavromatis K."/>
            <person name="Pati A."/>
            <person name="Chen A."/>
            <person name="Palaniappan K."/>
            <person name="Land M."/>
            <person name="Hauser L."/>
            <person name="Chang Y.J."/>
            <person name="Jeffries C.D."/>
            <person name="Detter J.C."/>
            <person name="Beck B."/>
            <person name="Woyke T."/>
            <person name="Bristow J."/>
            <person name="Eisen J.A."/>
            <person name="Markowitz V."/>
            <person name="Hugenholtz P."/>
            <person name="Kyrpides N.C."/>
            <person name="Klenk H.P."/>
        </authorList>
    </citation>
    <scope>NUCLEOTIDE SEQUENCE [LARGE SCALE GENOMIC DNA]</scope>
    <source>
        <strain evidence="3">ATCC 43644 / DSM 9630 / IS1B</strain>
    </source>
</reference>
<gene>
    <name evidence="2" type="ordered locus">Isop_1143</name>
</gene>
<dbReference type="EMBL" id="CP002353">
    <property type="protein sequence ID" value="ADV61730.1"/>
    <property type="molecule type" value="Genomic_DNA"/>
</dbReference>
<protein>
    <submittedName>
        <fullName evidence="2">Uncharacterized protein</fullName>
    </submittedName>
</protein>
<evidence type="ECO:0000313" key="2">
    <source>
        <dbReference type="EMBL" id="ADV61730.1"/>
    </source>
</evidence>